<reference evidence="2 3" key="1">
    <citation type="journal article" date="2018" name="Mol. Plant">
        <title>The genome of Artemisia annua provides insight into the evolution of Asteraceae family and artemisinin biosynthesis.</title>
        <authorList>
            <person name="Shen Q."/>
            <person name="Zhang L."/>
            <person name="Liao Z."/>
            <person name="Wang S."/>
            <person name="Yan T."/>
            <person name="Shi P."/>
            <person name="Liu M."/>
            <person name="Fu X."/>
            <person name="Pan Q."/>
            <person name="Wang Y."/>
            <person name="Lv Z."/>
            <person name="Lu X."/>
            <person name="Zhang F."/>
            <person name="Jiang W."/>
            <person name="Ma Y."/>
            <person name="Chen M."/>
            <person name="Hao X."/>
            <person name="Li L."/>
            <person name="Tang Y."/>
            <person name="Lv G."/>
            <person name="Zhou Y."/>
            <person name="Sun X."/>
            <person name="Brodelius P.E."/>
            <person name="Rose J.K.C."/>
            <person name="Tang K."/>
        </authorList>
    </citation>
    <scope>NUCLEOTIDE SEQUENCE [LARGE SCALE GENOMIC DNA]</scope>
    <source>
        <strain evidence="3">cv. Huhao1</strain>
        <tissue evidence="2">Leaf</tissue>
    </source>
</reference>
<comment type="caution">
    <text evidence="2">The sequence shown here is derived from an EMBL/GenBank/DDBJ whole genome shotgun (WGS) entry which is preliminary data.</text>
</comment>
<feature type="chain" id="PRO_5015570734" evidence="1">
    <location>
        <begin position="20"/>
        <end position="75"/>
    </location>
</feature>
<dbReference type="Proteomes" id="UP000245207">
    <property type="component" value="Unassembled WGS sequence"/>
</dbReference>
<evidence type="ECO:0000313" key="2">
    <source>
        <dbReference type="EMBL" id="PWA46274.1"/>
    </source>
</evidence>
<name>A0A2U1LBA0_ARTAN</name>
<sequence>MKWLLLLLALLIASSAILGVEGRVARKDLALQARATVALEEVVLRQGRLQDRMQDPMLDQDTEVAIKCGCSHMML</sequence>
<evidence type="ECO:0000256" key="1">
    <source>
        <dbReference type="SAM" id="SignalP"/>
    </source>
</evidence>
<protein>
    <submittedName>
        <fullName evidence="2">Uncharacterized protein</fullName>
    </submittedName>
</protein>
<feature type="signal peptide" evidence="1">
    <location>
        <begin position="1"/>
        <end position="19"/>
    </location>
</feature>
<dbReference type="EMBL" id="PKPP01010364">
    <property type="protein sequence ID" value="PWA46274.1"/>
    <property type="molecule type" value="Genomic_DNA"/>
</dbReference>
<gene>
    <name evidence="2" type="ORF">CTI12_AA491980</name>
</gene>
<keyword evidence="1" id="KW-0732">Signal</keyword>
<accession>A0A2U1LBA0</accession>
<organism evidence="2 3">
    <name type="scientific">Artemisia annua</name>
    <name type="common">Sweet wormwood</name>
    <dbReference type="NCBI Taxonomy" id="35608"/>
    <lineage>
        <taxon>Eukaryota</taxon>
        <taxon>Viridiplantae</taxon>
        <taxon>Streptophyta</taxon>
        <taxon>Embryophyta</taxon>
        <taxon>Tracheophyta</taxon>
        <taxon>Spermatophyta</taxon>
        <taxon>Magnoliopsida</taxon>
        <taxon>eudicotyledons</taxon>
        <taxon>Gunneridae</taxon>
        <taxon>Pentapetalae</taxon>
        <taxon>asterids</taxon>
        <taxon>campanulids</taxon>
        <taxon>Asterales</taxon>
        <taxon>Asteraceae</taxon>
        <taxon>Asteroideae</taxon>
        <taxon>Anthemideae</taxon>
        <taxon>Artemisiinae</taxon>
        <taxon>Artemisia</taxon>
    </lineage>
</organism>
<proteinExistence type="predicted"/>
<dbReference type="AlphaFoldDB" id="A0A2U1LBA0"/>
<evidence type="ECO:0000313" key="3">
    <source>
        <dbReference type="Proteomes" id="UP000245207"/>
    </source>
</evidence>
<keyword evidence="3" id="KW-1185">Reference proteome</keyword>